<comment type="similarity">
    <text evidence="1 4">Belongs to the carbamate kinase family.</text>
</comment>
<dbReference type="GO" id="GO:0008804">
    <property type="term" value="F:carbamate kinase activity"/>
    <property type="evidence" value="ECO:0007669"/>
    <property type="project" value="InterPro"/>
</dbReference>
<proteinExistence type="inferred from homology"/>
<evidence type="ECO:0000256" key="1">
    <source>
        <dbReference type="ARBA" id="ARBA00011066"/>
    </source>
</evidence>
<name>A0A936F4B8_9BACT</name>
<dbReference type="AlphaFoldDB" id="A0A936F4B8"/>
<evidence type="ECO:0000313" key="7">
    <source>
        <dbReference type="Proteomes" id="UP000709959"/>
    </source>
</evidence>
<evidence type="ECO:0000259" key="5">
    <source>
        <dbReference type="Pfam" id="PF00696"/>
    </source>
</evidence>
<evidence type="ECO:0000256" key="3">
    <source>
        <dbReference type="ARBA" id="ARBA00022777"/>
    </source>
</evidence>
<dbReference type="InterPro" id="IPR003964">
    <property type="entry name" value="Carb_kinase"/>
</dbReference>
<reference evidence="6 7" key="1">
    <citation type="submission" date="2020-10" db="EMBL/GenBank/DDBJ databases">
        <title>Connecting structure to function with the recovery of over 1000 high-quality activated sludge metagenome-assembled genomes encoding full-length rRNA genes using long-read sequencing.</title>
        <authorList>
            <person name="Singleton C.M."/>
            <person name="Petriglieri F."/>
            <person name="Kristensen J.M."/>
            <person name="Kirkegaard R.H."/>
            <person name="Michaelsen T.Y."/>
            <person name="Andersen M.H."/>
            <person name="Karst S.M."/>
            <person name="Dueholm M.S."/>
            <person name="Nielsen P.H."/>
            <person name="Albertsen M."/>
        </authorList>
    </citation>
    <scope>NUCLEOTIDE SEQUENCE [LARGE SCALE GENOMIC DNA]</scope>
    <source>
        <strain evidence="6">OdNE_18-Q3-R46-58_MAXAC.008</strain>
    </source>
</reference>
<dbReference type="Pfam" id="PF00696">
    <property type="entry name" value="AA_kinase"/>
    <property type="match status" value="1"/>
</dbReference>
<dbReference type="Gene3D" id="3.40.1160.10">
    <property type="entry name" value="Acetylglutamate kinase-like"/>
    <property type="match status" value="1"/>
</dbReference>
<dbReference type="Proteomes" id="UP000709959">
    <property type="component" value="Unassembled WGS sequence"/>
</dbReference>
<dbReference type="GO" id="GO:0005829">
    <property type="term" value="C:cytosol"/>
    <property type="evidence" value="ECO:0007669"/>
    <property type="project" value="TreeGrafter"/>
</dbReference>
<dbReference type="NCBIfam" id="NF009007">
    <property type="entry name" value="PRK12352.1"/>
    <property type="match status" value="1"/>
</dbReference>
<comment type="caution">
    <text evidence="6">The sequence shown here is derived from an EMBL/GenBank/DDBJ whole genome shotgun (WGS) entry which is preliminary data.</text>
</comment>
<evidence type="ECO:0000313" key="6">
    <source>
        <dbReference type="EMBL" id="MBK8573882.1"/>
    </source>
</evidence>
<gene>
    <name evidence="6" type="ORF">IPN91_14970</name>
</gene>
<dbReference type="PANTHER" id="PTHR30409">
    <property type="entry name" value="CARBAMATE KINASE"/>
    <property type="match status" value="1"/>
</dbReference>
<dbReference type="SUPFAM" id="SSF53633">
    <property type="entry name" value="Carbamate kinase-like"/>
    <property type="match status" value="1"/>
</dbReference>
<evidence type="ECO:0000256" key="4">
    <source>
        <dbReference type="PIRNR" id="PIRNR000723"/>
    </source>
</evidence>
<protein>
    <recommendedName>
        <fullName evidence="4">Carbamate kinase</fullName>
    </recommendedName>
</protein>
<dbReference type="PRINTS" id="PR01469">
    <property type="entry name" value="CARBMTKINASE"/>
</dbReference>
<sequence>MTRKIALLAIGGNALLKEKERGLQEEQLENARETAEMLAKVVAEGYSLCVVHGNGPQVGNLLIQQEAASGQVPPYSLDVCGAMTQGSMGYMLERMLINRLRFLGVDAPVTSVLTEVVVDKEDRGFQDPTKPVGPFYPEFRALELMRAKRWKMKEDSGRGWRKVVPSPNPLEIVQLDAIKTLLRAGHSVIAGGGGGIPVIRDASGFLVGVEAVIDKDRLSALLATQLEANLFIILTGVAKVALDFGKPSQRWVDRLTASEARRHLAEGQFPPGSMGPKIESALGFLEGGGDEVLITTAEALATEDPATVGTRIVRD</sequence>
<accession>A0A936F4B8</accession>
<organism evidence="6 7">
    <name type="scientific">Candidatus Geothrix odensensis</name>
    <dbReference type="NCBI Taxonomy" id="2954440"/>
    <lineage>
        <taxon>Bacteria</taxon>
        <taxon>Pseudomonadati</taxon>
        <taxon>Acidobacteriota</taxon>
        <taxon>Holophagae</taxon>
        <taxon>Holophagales</taxon>
        <taxon>Holophagaceae</taxon>
        <taxon>Geothrix</taxon>
    </lineage>
</organism>
<dbReference type="GO" id="GO:0019546">
    <property type="term" value="P:L-arginine deiminase pathway"/>
    <property type="evidence" value="ECO:0007669"/>
    <property type="project" value="TreeGrafter"/>
</dbReference>
<keyword evidence="2 4" id="KW-0808">Transferase</keyword>
<dbReference type="InterPro" id="IPR036393">
    <property type="entry name" value="AceGlu_kinase-like_sf"/>
</dbReference>
<feature type="domain" description="Aspartate/glutamate/uridylate kinase" evidence="5">
    <location>
        <begin position="5"/>
        <end position="295"/>
    </location>
</feature>
<evidence type="ECO:0000256" key="2">
    <source>
        <dbReference type="ARBA" id="ARBA00022679"/>
    </source>
</evidence>
<keyword evidence="3 4" id="KW-0418">Kinase</keyword>
<dbReference type="FunFam" id="3.40.1160.10:FF:000007">
    <property type="entry name" value="Carbamate kinase"/>
    <property type="match status" value="1"/>
</dbReference>
<dbReference type="InterPro" id="IPR001048">
    <property type="entry name" value="Asp/Glu/Uridylate_kinase"/>
</dbReference>
<dbReference type="EMBL" id="JADKCH010000033">
    <property type="protein sequence ID" value="MBK8573882.1"/>
    <property type="molecule type" value="Genomic_DNA"/>
</dbReference>
<dbReference type="PIRSF" id="PIRSF000723">
    <property type="entry name" value="Carbamate_kin"/>
    <property type="match status" value="1"/>
</dbReference>
<dbReference type="CDD" id="cd04235">
    <property type="entry name" value="AAK_CK"/>
    <property type="match status" value="1"/>
</dbReference>
<dbReference type="PANTHER" id="PTHR30409:SF1">
    <property type="entry name" value="CARBAMATE KINASE-RELATED"/>
    <property type="match status" value="1"/>
</dbReference>